<reference evidence="2" key="1">
    <citation type="submission" date="2016-03" db="EMBL/GenBank/DDBJ databases">
        <authorList>
            <person name="Guldener U."/>
        </authorList>
    </citation>
    <scope>NUCLEOTIDE SEQUENCE [LARGE SCALE GENOMIC DNA]</scope>
    <source>
        <strain evidence="2">04CH-RAC-A.6.1</strain>
    </source>
</reference>
<organism evidence="1 2">
    <name type="scientific">Rhynchosporium agropyri</name>
    <dbReference type="NCBI Taxonomy" id="914238"/>
    <lineage>
        <taxon>Eukaryota</taxon>
        <taxon>Fungi</taxon>
        <taxon>Dikarya</taxon>
        <taxon>Ascomycota</taxon>
        <taxon>Pezizomycotina</taxon>
        <taxon>Leotiomycetes</taxon>
        <taxon>Helotiales</taxon>
        <taxon>Ploettnerulaceae</taxon>
        <taxon>Rhynchosporium</taxon>
    </lineage>
</organism>
<dbReference type="Proteomes" id="UP000178912">
    <property type="component" value="Unassembled WGS sequence"/>
</dbReference>
<accession>A0A1E1KE65</accession>
<gene>
    <name evidence="1" type="ORF">RAG0_05682</name>
</gene>
<keyword evidence="2" id="KW-1185">Reference proteome</keyword>
<dbReference type="AlphaFoldDB" id="A0A1E1KE65"/>
<sequence>MCSDVPGRVIVRNDKTESLIRNAPSGQLIIRDDAPLPAPQGTDWPQSNNLTMIDRSTTTGIIGDLRSLETLHEPHGRHYFQPGEHTRNLNTCEGLHSTQAIVFGARVLY</sequence>
<evidence type="ECO:0000313" key="2">
    <source>
        <dbReference type="Proteomes" id="UP000178912"/>
    </source>
</evidence>
<protein>
    <submittedName>
        <fullName evidence="1">Uncharacterized protein</fullName>
    </submittedName>
</protein>
<proteinExistence type="predicted"/>
<dbReference type="EMBL" id="FJUX01000026">
    <property type="protein sequence ID" value="CZS96302.1"/>
    <property type="molecule type" value="Genomic_DNA"/>
</dbReference>
<name>A0A1E1KE65_9HELO</name>
<evidence type="ECO:0000313" key="1">
    <source>
        <dbReference type="EMBL" id="CZS96302.1"/>
    </source>
</evidence>